<dbReference type="InterPro" id="IPR051802">
    <property type="entry name" value="YfhM-like"/>
</dbReference>
<dbReference type="InterPro" id="IPR008930">
    <property type="entry name" value="Terpenoid_cyclase/PrenylTrfase"/>
</dbReference>
<dbReference type="InterPro" id="IPR041462">
    <property type="entry name" value="Bact_A2M_MG6"/>
</dbReference>
<evidence type="ECO:0000313" key="8">
    <source>
        <dbReference type="Proteomes" id="UP000026249"/>
    </source>
</evidence>
<evidence type="ECO:0000256" key="1">
    <source>
        <dbReference type="ARBA" id="ARBA00010556"/>
    </source>
</evidence>
<dbReference type="CDD" id="cd01100">
    <property type="entry name" value="APPLE_Factor_XI_like"/>
    <property type="match status" value="1"/>
</dbReference>
<dbReference type="PROSITE" id="PS50948">
    <property type="entry name" value="PAN"/>
    <property type="match status" value="1"/>
</dbReference>
<dbReference type="OrthoDB" id="9767116at2"/>
<dbReference type="CDD" id="cd02891">
    <property type="entry name" value="A2M_like"/>
    <property type="match status" value="1"/>
</dbReference>
<dbReference type="InterPro" id="IPR003609">
    <property type="entry name" value="Pan_app"/>
</dbReference>
<dbReference type="Pfam" id="PF17973">
    <property type="entry name" value="bMG10"/>
    <property type="match status" value="1"/>
</dbReference>
<dbReference type="InterPro" id="IPR041203">
    <property type="entry name" value="Bact_A2M_MG5"/>
</dbReference>
<feature type="domain" description="Apple" evidence="6">
    <location>
        <begin position="26"/>
        <end position="110"/>
    </location>
</feature>
<name>A0A037ZPD6_9RHOB</name>
<dbReference type="Pfam" id="PF07678">
    <property type="entry name" value="TED_complement"/>
    <property type="match status" value="1"/>
</dbReference>
<dbReference type="Pfam" id="PF07703">
    <property type="entry name" value="A2M_BRD"/>
    <property type="match status" value="1"/>
</dbReference>
<dbReference type="Proteomes" id="UP000026249">
    <property type="component" value="Unassembled WGS sequence"/>
</dbReference>
<dbReference type="STRING" id="1454373.ACMU_02500"/>
<organism evidence="7 8">
    <name type="scientific">Actibacterium mucosum KCTC 23349</name>
    <dbReference type="NCBI Taxonomy" id="1454373"/>
    <lineage>
        <taxon>Bacteria</taxon>
        <taxon>Pseudomonadati</taxon>
        <taxon>Pseudomonadota</taxon>
        <taxon>Alphaproteobacteria</taxon>
        <taxon>Rhodobacterales</taxon>
        <taxon>Roseobacteraceae</taxon>
        <taxon>Actibacterium</taxon>
    </lineage>
</organism>
<dbReference type="InterPro" id="IPR026284">
    <property type="entry name" value="A2MG_proteobact"/>
</dbReference>
<dbReference type="Pfam" id="PF21142">
    <property type="entry name" value="A2M_bMG2"/>
    <property type="match status" value="1"/>
</dbReference>
<dbReference type="InterPro" id="IPR041246">
    <property type="entry name" value="Bact_MG10"/>
</dbReference>
<evidence type="ECO:0000256" key="3">
    <source>
        <dbReference type="ARBA" id="ARBA00022737"/>
    </source>
</evidence>
<evidence type="ECO:0000256" key="4">
    <source>
        <dbReference type="ARBA" id="ARBA00023157"/>
    </source>
</evidence>
<evidence type="ECO:0000256" key="2">
    <source>
        <dbReference type="ARBA" id="ARBA00022729"/>
    </source>
</evidence>
<dbReference type="Pfam" id="PF01835">
    <property type="entry name" value="MG2"/>
    <property type="match status" value="1"/>
</dbReference>
<dbReference type="Pfam" id="PF00207">
    <property type="entry name" value="A2M"/>
    <property type="match status" value="1"/>
</dbReference>
<evidence type="ECO:0000259" key="6">
    <source>
        <dbReference type="PROSITE" id="PS50948"/>
    </source>
</evidence>
<comment type="caution">
    <text evidence="7">The sequence shown here is derived from an EMBL/GenBank/DDBJ whole genome shotgun (WGS) entry which is preliminary data.</text>
</comment>
<dbReference type="InterPro" id="IPR021868">
    <property type="entry name" value="Alpha_2_Macroglob_MG3"/>
</dbReference>
<dbReference type="GO" id="GO:0004866">
    <property type="term" value="F:endopeptidase inhibitor activity"/>
    <property type="evidence" value="ECO:0007669"/>
    <property type="project" value="InterPro"/>
</dbReference>
<reference evidence="7 8" key="1">
    <citation type="submission" date="2014-03" db="EMBL/GenBank/DDBJ databases">
        <title>Draft Genome Sequence of Actibacterium mucosum KCTC 23349, a Marine Alphaproteobacterium with Complex Ionic Requirements Isolated from Mediterranean Seawater at Malvarrosa Beach, Valencia, Spain.</title>
        <authorList>
            <person name="Arahal D.R."/>
            <person name="Shao Z."/>
            <person name="Lai Q."/>
            <person name="Pujalte M.J."/>
        </authorList>
    </citation>
    <scope>NUCLEOTIDE SEQUENCE [LARGE SCALE GENOMIC DNA]</scope>
    <source>
        <strain evidence="7 8">KCTC 23349</strain>
    </source>
</reference>
<dbReference type="Pfam" id="PF14295">
    <property type="entry name" value="PAN_4"/>
    <property type="match status" value="1"/>
</dbReference>
<proteinExistence type="inferred from homology"/>
<dbReference type="InterPro" id="IPR011625">
    <property type="entry name" value="A2M_N_BRD"/>
</dbReference>
<dbReference type="EMBL" id="JFKE01000001">
    <property type="protein sequence ID" value="KAJ57393.1"/>
    <property type="molecule type" value="Genomic_DNA"/>
</dbReference>
<dbReference type="Gene3D" id="2.60.40.1930">
    <property type="match status" value="1"/>
</dbReference>
<dbReference type="PIRSF" id="PIRSF038980">
    <property type="entry name" value="A2M_bac"/>
    <property type="match status" value="1"/>
</dbReference>
<dbReference type="Pfam" id="PF17972">
    <property type="entry name" value="bMG5"/>
    <property type="match status" value="1"/>
</dbReference>
<feature type="chain" id="PRO_5001564548" description="Apple domain-containing protein" evidence="5">
    <location>
        <begin position="21"/>
        <end position="1814"/>
    </location>
</feature>
<gene>
    <name evidence="7" type="ORF">ACMU_02500</name>
</gene>
<dbReference type="Pfam" id="PF17962">
    <property type="entry name" value="bMG6"/>
    <property type="match status" value="1"/>
</dbReference>
<dbReference type="SMART" id="SM00223">
    <property type="entry name" value="APPLE"/>
    <property type="match status" value="1"/>
</dbReference>
<dbReference type="SUPFAM" id="SSF48239">
    <property type="entry name" value="Terpenoid cyclases/Protein prenyltransferases"/>
    <property type="match status" value="1"/>
</dbReference>
<dbReference type="InterPro" id="IPR000177">
    <property type="entry name" value="Apple"/>
</dbReference>
<dbReference type="SMART" id="SM01419">
    <property type="entry name" value="Thiol-ester_cl"/>
    <property type="match status" value="1"/>
</dbReference>
<dbReference type="InterPro" id="IPR047565">
    <property type="entry name" value="Alpha-macroglob_thiol-ester_cl"/>
</dbReference>
<keyword evidence="4" id="KW-1015">Disulfide bond</keyword>
<sequence length="1814" mass="194333">MRKYFSIFTILAAMAAPVQAQDNGFVPERHIAISRDVDFPGADIRSLFDTTLEACQRACLSDSSCVAFTYNTRSNSCFPKSAVGGRESYVGALSAIVTPTSDAVIGQASARAAELDFLQPRDLKAAFDFASGLSRRHYVNDWTAPDLVQGGRNAQAAENFENARRFYGSALTFLDSADLWVDYAAMSLKMAEAQNSNKRSLRNDALSASVNAYLRGANPQTRASALLTMAEALEELGRGRTSLPALRLAEANAPRDDVLRALDRAIGLFGFRVSSHNVNVRGPEPQMCADFSQDLVPAGVDYGAFVRLPESGMSVNHNDTQVCVTGLTHGERYRVTFRAGLPSARGEVTDKDVEITFYVPDRPQQLRFAGRSYVLPKLGDAALPITSVNVAEADLRLRRVSDRNILRALQEGYFGEQLSEWRENQFANDVAEEVWEGTAVLQNTLNRDVTTRLPMGDVIGDLPAGIYTLTAAIPGTDPYEFPPATQWFVISDLGLSSVAGNDGLHVFVRSLATAEASADVQVSLLSRGNRVLAETATDADGYARFDPGLLRGRGGAAPAMIVAQQGEEDLVFLSLTDPGFDLSDRGVEGRAPAGPVDVFVSTDRGAYRAGETVFATALARDAQVRALSDVPLTAVLNRPDGVEYSRHFSDGAKAGGHVFALPIGGTAPRGRWTLSLFTDPDAPSVTTANFLVEDFLPERIDFDITLPDGALRPGDTVLAGLEARYLFGAPAGGLPVEGEVALRATRSMPDWPGFVFGRHDEDSYVEVNYLGGEVETNAAGFASLPVELPRMAEGTKPVEAILALRVSEGSGRPVERKITRPLASEGLLLGLKPQFEDVVKQGTEAGFDLIALGPDGAATEAQVQWTLNRVHTRYQWYQLDGNWNWEPFTRREKLATGAAVMTDGRLSLSLPVDWGEHELVVEQTGGGKAAVSQTFYAGWYAPADTSKTPDTLELSLDKPAYLPGEVAKLRVVPRFAGTALVQVMADRLIAMQTVELTQGENVVDVPVTDDWGAGAYVTATLLRPADVDADRNPHRALGLAYATVDPGPAKLTAEFVAPNEAAPRAPLEVALRVNGIQPGETAYATIAAVDVGILNLTGFQSPDLHDHYFGQRRLGVEMRDIYGRLIDGLNGAMGQVRSGGDAGASAGLQAPPPTEELVAYFSGPVTVGADGLARAQFDLPSFNGTVRVMAVAWSPTGVGQAQADILVRDPVVVTASLPRFLAPGDESRLLLEIVHATGPAGRVGLGVVGNGLLLDTTAVPSGLTLDPLGKAVLSIPVTATHVGNQTIDVALTTPDGKQLTKTLKLPVQVNDPEVTRTSRFALAAGQSFTFDANVFAGLMPGTGQATVSVGPLARFDTAGLLQALDRYPYGCTEQITSRALPLLYLNSVAEAMQLASRDQTEERINQAIAEVLTNQSASGAFGLWRPSNGDMWLDAYVTDFLGRARSQGFDVPQNAYRAALDNLRNQVNYAPDFDIGGEDIAYALMVLAREGAAAIGDLRYYADVKADGLATPLAQAQLGAALAAYGDQTRADAMFARAAAEVGGRQSWTEGPLWRVDYGTDRRDAAAVLALAAEAGSNVIDAEAFAQVINGGNARRSTQENAWTLLAAHALIDRAPTSGITMNGNQVDGPMVRVLEDQAMSPLAIANGSDRQTTLTLTTYGVPSEPVPAGGNGYRLTRSYYSLDGELVDPSQVTQGTRLVVVLHVTPFERSEARLMVNDPLPAGFEIDNPNLLRAGDVRSLDWLEAVSDIENAEFRQDRFLAAVDRFGAEPFRLAYIVRATTPGSFRHPAASVEDMYRPDYRAWTDAGRVTVSQ</sequence>
<feature type="signal peptide" evidence="5">
    <location>
        <begin position="1"/>
        <end position="20"/>
    </location>
</feature>
<dbReference type="Gene3D" id="1.50.10.20">
    <property type="match status" value="1"/>
</dbReference>
<dbReference type="InterPro" id="IPR002890">
    <property type="entry name" value="MG2"/>
</dbReference>
<dbReference type="SMART" id="SM01359">
    <property type="entry name" value="A2M_N_2"/>
    <property type="match status" value="1"/>
</dbReference>
<protein>
    <recommendedName>
        <fullName evidence="6">Apple domain-containing protein</fullName>
    </recommendedName>
</protein>
<dbReference type="InterPro" id="IPR011626">
    <property type="entry name" value="Alpha-macroglobulin_TED"/>
</dbReference>
<dbReference type="Gene3D" id="3.50.4.10">
    <property type="entry name" value="Hepatocyte Growth Factor"/>
    <property type="match status" value="1"/>
</dbReference>
<evidence type="ECO:0000256" key="5">
    <source>
        <dbReference type="SAM" id="SignalP"/>
    </source>
</evidence>
<keyword evidence="2 5" id="KW-0732">Signal</keyword>
<dbReference type="PANTHER" id="PTHR40094">
    <property type="entry name" value="ALPHA-2-MACROGLOBULIN HOMOLOG"/>
    <property type="match status" value="1"/>
</dbReference>
<dbReference type="GO" id="GO:0006508">
    <property type="term" value="P:proteolysis"/>
    <property type="evidence" value="ECO:0007669"/>
    <property type="project" value="InterPro"/>
</dbReference>
<dbReference type="InterPro" id="IPR001599">
    <property type="entry name" value="Macroglobln_a2"/>
</dbReference>
<dbReference type="PANTHER" id="PTHR40094:SF1">
    <property type="entry name" value="UBIQUITIN DOMAIN-CONTAINING PROTEIN"/>
    <property type="match status" value="1"/>
</dbReference>
<dbReference type="RefSeq" id="WP_035255700.1">
    <property type="nucleotide sequence ID" value="NZ_JFKE01000001.1"/>
</dbReference>
<evidence type="ECO:0000313" key="7">
    <source>
        <dbReference type="EMBL" id="KAJ57393.1"/>
    </source>
</evidence>
<dbReference type="SMART" id="SM01360">
    <property type="entry name" value="A2M"/>
    <property type="match status" value="1"/>
</dbReference>
<dbReference type="Pfam" id="PF11974">
    <property type="entry name" value="bMG3"/>
    <property type="match status" value="1"/>
</dbReference>
<dbReference type="InterPro" id="IPR049120">
    <property type="entry name" value="A2M_bMG2"/>
</dbReference>
<dbReference type="GO" id="GO:0005615">
    <property type="term" value="C:extracellular space"/>
    <property type="evidence" value="ECO:0007669"/>
    <property type="project" value="InterPro"/>
</dbReference>
<keyword evidence="3" id="KW-0677">Repeat</keyword>
<comment type="similarity">
    <text evidence="1">Belongs to the protease inhibitor I39 (alpha-2-macroglobulin) family. Bacterial alpha-2-macroglobulin subfamily.</text>
</comment>
<keyword evidence="8" id="KW-1185">Reference proteome</keyword>
<accession>A0A037ZPD6</accession>